<feature type="compositionally biased region" description="Low complexity" evidence="9">
    <location>
        <begin position="651"/>
        <end position="660"/>
    </location>
</feature>
<dbReference type="PROSITE" id="PS00211">
    <property type="entry name" value="ABC_TRANSPORTER_1"/>
    <property type="match status" value="1"/>
</dbReference>
<dbReference type="GO" id="GO:0016887">
    <property type="term" value="F:ATP hydrolysis activity"/>
    <property type="evidence" value="ECO:0007669"/>
    <property type="project" value="InterPro"/>
</dbReference>
<proteinExistence type="inferred from homology"/>
<dbReference type="Pfam" id="PF00005">
    <property type="entry name" value="ABC_tran"/>
    <property type="match status" value="1"/>
</dbReference>
<dbReference type="InterPro" id="IPR050352">
    <property type="entry name" value="ABCG_transporters"/>
</dbReference>
<dbReference type="InterPro" id="IPR003593">
    <property type="entry name" value="AAA+_ATPase"/>
</dbReference>
<dbReference type="PANTHER" id="PTHR48041">
    <property type="entry name" value="ABC TRANSPORTER G FAMILY MEMBER 28"/>
    <property type="match status" value="1"/>
</dbReference>
<dbReference type="AlphaFoldDB" id="A0AAW1JAH3"/>
<dbReference type="InterPro" id="IPR027417">
    <property type="entry name" value="P-loop_NTPase"/>
</dbReference>
<accession>A0AAW1JAH3</accession>
<evidence type="ECO:0000313" key="13">
    <source>
        <dbReference type="Proteomes" id="UP001443914"/>
    </source>
</evidence>
<keyword evidence="4 10" id="KW-0812">Transmembrane</keyword>
<dbReference type="GO" id="GO:0140359">
    <property type="term" value="F:ABC-type transporter activity"/>
    <property type="evidence" value="ECO:0007669"/>
    <property type="project" value="InterPro"/>
</dbReference>
<keyword evidence="7 10" id="KW-1133">Transmembrane helix</keyword>
<evidence type="ECO:0000256" key="5">
    <source>
        <dbReference type="ARBA" id="ARBA00022741"/>
    </source>
</evidence>
<evidence type="ECO:0000256" key="7">
    <source>
        <dbReference type="ARBA" id="ARBA00022989"/>
    </source>
</evidence>
<evidence type="ECO:0000256" key="6">
    <source>
        <dbReference type="ARBA" id="ARBA00022840"/>
    </source>
</evidence>
<evidence type="ECO:0000256" key="3">
    <source>
        <dbReference type="ARBA" id="ARBA00022448"/>
    </source>
</evidence>
<evidence type="ECO:0000256" key="4">
    <source>
        <dbReference type="ARBA" id="ARBA00022692"/>
    </source>
</evidence>
<evidence type="ECO:0000256" key="8">
    <source>
        <dbReference type="ARBA" id="ARBA00023136"/>
    </source>
</evidence>
<dbReference type="Pfam" id="PF19055">
    <property type="entry name" value="ABC2_membrane_7"/>
    <property type="match status" value="2"/>
</dbReference>
<feature type="transmembrane region" description="Helical" evidence="10">
    <location>
        <begin position="953"/>
        <end position="979"/>
    </location>
</feature>
<keyword evidence="3" id="KW-0813">Transport</keyword>
<dbReference type="Proteomes" id="UP001443914">
    <property type="component" value="Unassembled WGS sequence"/>
</dbReference>
<dbReference type="PROSITE" id="PS50893">
    <property type="entry name" value="ABC_TRANSPORTER_2"/>
    <property type="match status" value="1"/>
</dbReference>
<comment type="subcellular location">
    <subcellularLocation>
        <location evidence="1">Membrane</location>
        <topology evidence="1">Multi-pass membrane protein</topology>
    </subcellularLocation>
</comment>
<dbReference type="InterPro" id="IPR043926">
    <property type="entry name" value="ABCG_dom"/>
</dbReference>
<feature type="transmembrane region" description="Helical" evidence="10">
    <location>
        <begin position="167"/>
        <end position="187"/>
    </location>
</feature>
<feature type="transmembrane region" description="Helical" evidence="10">
    <location>
        <begin position="782"/>
        <end position="801"/>
    </location>
</feature>
<feature type="region of interest" description="Disordered" evidence="9">
    <location>
        <begin position="641"/>
        <end position="660"/>
    </location>
</feature>
<dbReference type="PANTHER" id="PTHR48041:SF1">
    <property type="entry name" value="ABC TRANSPORTER G FAMILY MEMBER 24"/>
    <property type="match status" value="1"/>
</dbReference>
<comment type="caution">
    <text evidence="12">The sequence shown here is derived from an EMBL/GenBank/DDBJ whole genome shotgun (WGS) entry which is preliminary data.</text>
</comment>
<feature type="compositionally biased region" description="Basic and acidic residues" evidence="9">
    <location>
        <begin position="278"/>
        <end position="301"/>
    </location>
</feature>
<sequence length="982" mass="108712">MGVSYMSPNVNCNSTSWVSGCEPGWACSIGSDNGFELGNPKQIPARTFDCSTCCDGFFCPQGLTCMMPCPLGAYCPLATLNTTSGLCDPYQYPLPPGRNHTCGGANIWADLGTSKQIFCPAGSYCPTTIEKKACDSGHYCMTGSTYEIRCSKSISCKGNTEKQNIQTYGIMLIIALAAVLLIVYNFSDQLLAIRERRRAKNRERAVISVQHSERVLEKWKAAKDSALKHASEFQANLSKRFSLKKLKFTQESDVNVDDFPSSAHHARNSGDTQPSFMDESHNSGKLGVEIKGENPSKETPKKKPVNSESRNFEYAYAQIVKEKTRERQSESLKISGVVSMTTAEQLKKRPSISIAFKDLTLTLKCKKKRLLKNLTGKIMPSRIAAVMGPSGAGKTTFLSALAGKATGCTKKGLVLINGKPESIHSYRKIVGFVPQDDIVHGNLTVEENLWFSARCRLSTHLPRAHKVLIVERVIMNLGLQEVRDCLVGTVEERGISGGQRKRVNVGLEMVMEPSILFLDEPTSGLDSSSSRQLLAALRHEALAGVNICMVVHQPSYALFKMFDDLILLAKGGLMVYHGPVRQVEEYFAGLGINVPERVNPPDYYIDILEGLAGTSASSRVNFKELPLRWMVHNGYPVPEDMQSQADGLETSPGSASTDSSSEVESFAGEVWQDVKYNVEVQRDQIHLNFLRQKDLSNRRTPGVILQYKYFLGSTSSVDNKRGYAYLFIHKLINTLSIFSRITKQRLREAKLQATDYLTLLLAGACLGAISKISDTNFGASGYSYTIIAISLLCQIAALRTFSLDKLQYLRESASGISSLAHFLAKDTVDHFNTLIKPVVYLSMFYFFTNPRSTFFDNYIVLVCLVYCVTGMGYAFATFLNPGPAQLFSVLTPVCLTLIATQSLSKTGLRVIADLCYPKWAIEALVIANARRYYGVWLINRCGALAKLGYSLHYWEFCFVILIIYGVVSRVIAFIGLLLLRKK</sequence>
<dbReference type="GO" id="GO:0005524">
    <property type="term" value="F:ATP binding"/>
    <property type="evidence" value="ECO:0007669"/>
    <property type="project" value="UniProtKB-KW"/>
</dbReference>
<gene>
    <name evidence="12" type="ORF">RND81_08G180400</name>
</gene>
<evidence type="ECO:0000256" key="10">
    <source>
        <dbReference type="SAM" id="Phobius"/>
    </source>
</evidence>
<feature type="domain" description="ABC transporter" evidence="11">
    <location>
        <begin position="354"/>
        <end position="596"/>
    </location>
</feature>
<dbReference type="SUPFAM" id="SSF52540">
    <property type="entry name" value="P-loop containing nucleoside triphosphate hydrolases"/>
    <property type="match status" value="1"/>
</dbReference>
<dbReference type="EMBL" id="JBDFQZ010000008">
    <property type="protein sequence ID" value="KAK9699544.1"/>
    <property type="molecule type" value="Genomic_DNA"/>
</dbReference>
<dbReference type="FunFam" id="3.40.50.300:FF:000367">
    <property type="entry name" value="ABC transporter G family member 24"/>
    <property type="match status" value="1"/>
</dbReference>
<evidence type="ECO:0000256" key="9">
    <source>
        <dbReference type="SAM" id="MobiDB-lite"/>
    </source>
</evidence>
<name>A0AAW1JAH3_SAPOF</name>
<organism evidence="12 13">
    <name type="scientific">Saponaria officinalis</name>
    <name type="common">Common soapwort</name>
    <name type="synonym">Lychnis saponaria</name>
    <dbReference type="NCBI Taxonomy" id="3572"/>
    <lineage>
        <taxon>Eukaryota</taxon>
        <taxon>Viridiplantae</taxon>
        <taxon>Streptophyta</taxon>
        <taxon>Embryophyta</taxon>
        <taxon>Tracheophyta</taxon>
        <taxon>Spermatophyta</taxon>
        <taxon>Magnoliopsida</taxon>
        <taxon>eudicotyledons</taxon>
        <taxon>Gunneridae</taxon>
        <taxon>Pentapetalae</taxon>
        <taxon>Caryophyllales</taxon>
        <taxon>Caryophyllaceae</taxon>
        <taxon>Caryophylleae</taxon>
        <taxon>Saponaria</taxon>
    </lineage>
</organism>
<dbReference type="InterPro" id="IPR003439">
    <property type="entry name" value="ABC_transporter-like_ATP-bd"/>
</dbReference>
<evidence type="ECO:0000313" key="12">
    <source>
        <dbReference type="EMBL" id="KAK9699544.1"/>
    </source>
</evidence>
<protein>
    <recommendedName>
        <fullName evidence="11">ABC transporter domain-containing protein</fullName>
    </recommendedName>
</protein>
<feature type="transmembrane region" description="Helical" evidence="10">
    <location>
        <begin position="858"/>
        <end position="879"/>
    </location>
</feature>
<feature type="region of interest" description="Disordered" evidence="9">
    <location>
        <begin position="257"/>
        <end position="307"/>
    </location>
</feature>
<keyword evidence="6" id="KW-0067">ATP-binding</keyword>
<reference evidence="12" key="1">
    <citation type="submission" date="2024-03" db="EMBL/GenBank/DDBJ databases">
        <title>WGS assembly of Saponaria officinalis var. Norfolk2.</title>
        <authorList>
            <person name="Jenkins J."/>
            <person name="Shu S."/>
            <person name="Grimwood J."/>
            <person name="Barry K."/>
            <person name="Goodstein D."/>
            <person name="Schmutz J."/>
            <person name="Leebens-Mack J."/>
            <person name="Osbourn A."/>
        </authorList>
    </citation>
    <scope>NUCLEOTIDE SEQUENCE [LARGE SCALE GENOMIC DNA]</scope>
    <source>
        <strain evidence="12">JIC</strain>
    </source>
</reference>
<comment type="similarity">
    <text evidence="2">Belongs to the ABC transporter superfamily. ABCG family. Eye pigment precursor importer (TC 3.A.1.204) subfamily.</text>
</comment>
<keyword evidence="8 10" id="KW-0472">Membrane</keyword>
<evidence type="ECO:0000256" key="2">
    <source>
        <dbReference type="ARBA" id="ARBA00005814"/>
    </source>
</evidence>
<keyword evidence="13" id="KW-1185">Reference proteome</keyword>
<dbReference type="SMART" id="SM00382">
    <property type="entry name" value="AAA"/>
    <property type="match status" value="1"/>
</dbReference>
<evidence type="ECO:0000259" key="11">
    <source>
        <dbReference type="PROSITE" id="PS50893"/>
    </source>
</evidence>
<dbReference type="InterPro" id="IPR017871">
    <property type="entry name" value="ABC_transporter-like_CS"/>
</dbReference>
<dbReference type="GO" id="GO:0016020">
    <property type="term" value="C:membrane"/>
    <property type="evidence" value="ECO:0007669"/>
    <property type="project" value="UniProtKB-SubCell"/>
</dbReference>
<dbReference type="CDD" id="cd03213">
    <property type="entry name" value="ABCG_EPDR"/>
    <property type="match status" value="1"/>
</dbReference>
<dbReference type="Gene3D" id="3.40.50.300">
    <property type="entry name" value="P-loop containing nucleotide triphosphate hydrolases"/>
    <property type="match status" value="1"/>
</dbReference>
<keyword evidence="5" id="KW-0547">Nucleotide-binding</keyword>
<evidence type="ECO:0000256" key="1">
    <source>
        <dbReference type="ARBA" id="ARBA00004141"/>
    </source>
</evidence>